<accession>A0A9X2HSY2</accession>
<evidence type="ECO:0000256" key="1">
    <source>
        <dbReference type="SAM" id="MobiDB-lite"/>
    </source>
</evidence>
<keyword evidence="3" id="KW-1185">Reference proteome</keyword>
<feature type="compositionally biased region" description="Low complexity" evidence="1">
    <location>
        <begin position="22"/>
        <end position="33"/>
    </location>
</feature>
<evidence type="ECO:0000313" key="2">
    <source>
        <dbReference type="EMBL" id="MCP3733791.1"/>
    </source>
</evidence>
<reference evidence="2" key="1">
    <citation type="submission" date="2022-05" db="EMBL/GenBank/DDBJ databases">
        <title>Sphingomonas sp. strain RP10 Genome sequencing and assembly.</title>
        <authorList>
            <person name="Kim I."/>
        </authorList>
    </citation>
    <scope>NUCLEOTIDE SEQUENCE</scope>
    <source>
        <strain evidence="2">RP10</strain>
    </source>
</reference>
<name>A0A9X2HSY2_9SPHN</name>
<dbReference type="Proteomes" id="UP001139486">
    <property type="component" value="Unassembled WGS sequence"/>
</dbReference>
<protein>
    <submittedName>
        <fullName evidence="2">Uncharacterized protein</fullName>
    </submittedName>
</protein>
<proteinExistence type="predicted"/>
<organism evidence="2 3">
    <name type="scientific">Sphingomonas liriopis</name>
    <dbReference type="NCBI Taxonomy" id="2949094"/>
    <lineage>
        <taxon>Bacteria</taxon>
        <taxon>Pseudomonadati</taxon>
        <taxon>Pseudomonadota</taxon>
        <taxon>Alphaproteobacteria</taxon>
        <taxon>Sphingomonadales</taxon>
        <taxon>Sphingomonadaceae</taxon>
        <taxon>Sphingomonas</taxon>
    </lineage>
</organism>
<feature type="region of interest" description="Disordered" evidence="1">
    <location>
        <begin position="17"/>
        <end position="37"/>
    </location>
</feature>
<comment type="caution">
    <text evidence="2">The sequence shown here is derived from an EMBL/GenBank/DDBJ whole genome shotgun (WGS) entry which is preliminary data.</text>
</comment>
<dbReference type="AlphaFoldDB" id="A0A9X2HSY2"/>
<dbReference type="RefSeq" id="WP_254287804.1">
    <property type="nucleotide sequence ID" value="NZ_JAMLDY010000003.1"/>
</dbReference>
<sequence>MAFLAFAEPGNAGYARASAASPVPAGPRGFAPRPGDDASEETLVLTELERSVIGLARSDGMATLRQPGRLSRWLGLLFGVRISPQLADPRLEALRRIAVLSWKRGYSIASAEVKAFVAAGYSPGHYELVVDTIAAARLAETRRGRR</sequence>
<evidence type="ECO:0000313" key="3">
    <source>
        <dbReference type="Proteomes" id="UP001139486"/>
    </source>
</evidence>
<dbReference type="EMBL" id="JAMLDY010000003">
    <property type="protein sequence ID" value="MCP3733791.1"/>
    <property type="molecule type" value="Genomic_DNA"/>
</dbReference>
<gene>
    <name evidence="2" type="ORF">M9979_02710</name>
</gene>